<dbReference type="GO" id="GO:0045333">
    <property type="term" value="P:cellular respiration"/>
    <property type="evidence" value="ECO:0007669"/>
    <property type="project" value="InterPro"/>
</dbReference>
<dbReference type="AlphaFoldDB" id="A0A0B5B891"/>
<dbReference type="PROSITE" id="PS51318">
    <property type="entry name" value="TAT"/>
    <property type="match status" value="1"/>
</dbReference>
<dbReference type="Pfam" id="PF13247">
    <property type="entry name" value="Fer4_11"/>
    <property type="match status" value="1"/>
</dbReference>
<evidence type="ECO:0000256" key="1">
    <source>
        <dbReference type="ARBA" id="ARBA00004196"/>
    </source>
</evidence>
<evidence type="ECO:0000256" key="8">
    <source>
        <dbReference type="PIRSR" id="PIRSR036298-50"/>
    </source>
</evidence>
<feature type="binding site" evidence="8">
    <location>
        <position position="150"/>
    </location>
    <ligand>
        <name>[4Fe-4S] cluster</name>
        <dbReference type="ChEBI" id="CHEBI:49883"/>
        <label>4</label>
    </ligand>
</feature>
<evidence type="ECO:0000313" key="12">
    <source>
        <dbReference type="Proteomes" id="UP000057609"/>
    </source>
</evidence>
<evidence type="ECO:0000259" key="10">
    <source>
        <dbReference type="PROSITE" id="PS51379"/>
    </source>
</evidence>
<dbReference type="Proteomes" id="UP000057609">
    <property type="component" value="Chromosome"/>
</dbReference>
<evidence type="ECO:0000256" key="5">
    <source>
        <dbReference type="ARBA" id="ARBA00022737"/>
    </source>
</evidence>
<evidence type="ECO:0000256" key="4">
    <source>
        <dbReference type="ARBA" id="ARBA00022723"/>
    </source>
</evidence>
<feature type="binding site" evidence="8">
    <location>
        <position position="153"/>
    </location>
    <ligand>
        <name>[4Fe-4S] cluster</name>
        <dbReference type="ChEBI" id="CHEBI:49883"/>
        <label>4</label>
    </ligand>
</feature>
<dbReference type="GO" id="GO:0015944">
    <property type="term" value="P:formate oxidation"/>
    <property type="evidence" value="ECO:0007669"/>
    <property type="project" value="InterPro"/>
</dbReference>
<dbReference type="OrthoDB" id="9789030at2"/>
<dbReference type="NCBIfam" id="NF008134">
    <property type="entry name" value="PRK10882.1"/>
    <property type="match status" value="1"/>
</dbReference>
<dbReference type="GO" id="GO:0046872">
    <property type="term" value="F:metal ion binding"/>
    <property type="evidence" value="ECO:0007669"/>
    <property type="project" value="UniProtKB-KW"/>
</dbReference>
<feature type="domain" description="4Fe-4S ferredoxin-type" evidence="10">
    <location>
        <begin position="138"/>
        <end position="167"/>
    </location>
</feature>
<dbReference type="InterPro" id="IPR051555">
    <property type="entry name" value="FDH_Electron_Transfer_Unit"/>
</dbReference>
<feature type="chain" id="PRO_5002098837" evidence="9">
    <location>
        <begin position="25"/>
        <end position="305"/>
    </location>
</feature>
<dbReference type="HOGENOM" id="CLU_043374_0_0_7"/>
<dbReference type="PANTHER" id="PTHR43545">
    <property type="entry name" value="FORMATE DEHYDROGENASE, NITRATE-INDUCIBLE, IRON-SULFUR SUBUNIT"/>
    <property type="match status" value="1"/>
</dbReference>
<dbReference type="EMBL" id="CP009788">
    <property type="protein sequence ID" value="AJE02772.1"/>
    <property type="molecule type" value="Genomic_DNA"/>
</dbReference>
<feature type="binding site" evidence="8">
    <location>
        <position position="122"/>
    </location>
    <ligand>
        <name>[4Fe-4S] cluster</name>
        <dbReference type="ChEBI" id="CHEBI:49883"/>
        <label>3</label>
    </ligand>
</feature>
<dbReference type="STRING" id="345632.GPICK_04775"/>
<organism evidence="11 12">
    <name type="scientific">Geobacter pickeringii</name>
    <dbReference type="NCBI Taxonomy" id="345632"/>
    <lineage>
        <taxon>Bacteria</taxon>
        <taxon>Pseudomonadati</taxon>
        <taxon>Thermodesulfobacteriota</taxon>
        <taxon>Desulfuromonadia</taxon>
        <taxon>Geobacterales</taxon>
        <taxon>Geobacteraceae</taxon>
        <taxon>Geobacter</taxon>
    </lineage>
</organism>
<feature type="binding site" evidence="8">
    <location>
        <position position="147"/>
    </location>
    <ligand>
        <name>[4Fe-4S] cluster</name>
        <dbReference type="ChEBI" id="CHEBI:49883"/>
        <label>4</label>
    </ligand>
</feature>
<dbReference type="PANTHER" id="PTHR43545:SF1">
    <property type="entry name" value="HYDROGENASE-2 OPERON PROTEIN HYBA"/>
    <property type="match status" value="1"/>
</dbReference>
<evidence type="ECO:0000256" key="7">
    <source>
        <dbReference type="ARBA" id="ARBA00023014"/>
    </source>
</evidence>
<protein>
    <submittedName>
        <fullName evidence="11">Hydrogenase</fullName>
    </submittedName>
</protein>
<keyword evidence="12" id="KW-1185">Reference proteome</keyword>
<dbReference type="PROSITE" id="PS00198">
    <property type="entry name" value="4FE4S_FER_1"/>
    <property type="match status" value="1"/>
</dbReference>
<feature type="binding site" evidence="8">
    <location>
        <position position="196"/>
    </location>
    <ligand>
        <name>[4Fe-4S] cluster</name>
        <dbReference type="ChEBI" id="CHEBI:49883"/>
        <label>1</label>
    </ligand>
</feature>
<feature type="binding site" evidence="8">
    <location>
        <position position="157"/>
    </location>
    <ligand>
        <name>[4Fe-4S] cluster</name>
        <dbReference type="ChEBI" id="CHEBI:49883"/>
        <label>3</label>
    </ligand>
</feature>
<feature type="binding site" evidence="8">
    <location>
        <position position="53"/>
    </location>
    <ligand>
        <name>[4Fe-4S] cluster</name>
        <dbReference type="ChEBI" id="CHEBI:49883"/>
        <label>1</label>
    </ligand>
</feature>
<dbReference type="InterPro" id="IPR006311">
    <property type="entry name" value="TAT_signal"/>
</dbReference>
<dbReference type="RefSeq" id="WP_039740934.1">
    <property type="nucleotide sequence ID" value="NZ_CP009788.1"/>
</dbReference>
<accession>A0A0B5B891</accession>
<dbReference type="KEGG" id="gpi:GPICK_04775"/>
<evidence type="ECO:0000256" key="3">
    <source>
        <dbReference type="ARBA" id="ARBA00022485"/>
    </source>
</evidence>
<reference evidence="11 12" key="1">
    <citation type="journal article" date="2015" name="Genome Announc.">
        <title>Complete Genome of Geobacter pickeringii G13T, a Metal-Reducing Isolate from Sedimentary Kaolin Deposits.</title>
        <authorList>
            <person name="Badalamenti J.P."/>
            <person name="Bond D.R."/>
        </authorList>
    </citation>
    <scope>NUCLEOTIDE SEQUENCE [LARGE SCALE GENOMIC DNA]</scope>
    <source>
        <strain evidence="11 12">G13</strain>
    </source>
</reference>
<feature type="domain" description="4Fe-4S ferredoxin-type" evidence="10">
    <location>
        <begin position="41"/>
        <end position="70"/>
    </location>
</feature>
<dbReference type="GO" id="GO:0030313">
    <property type="term" value="C:cell envelope"/>
    <property type="evidence" value="ECO:0007669"/>
    <property type="project" value="UniProtKB-SubCell"/>
</dbReference>
<keyword evidence="4 8" id="KW-0479">Metal-binding</keyword>
<dbReference type="InterPro" id="IPR014603">
    <property type="entry name" value="Formate_DH_Fe-S_su"/>
</dbReference>
<feature type="binding site" evidence="8">
    <location>
        <position position="50"/>
    </location>
    <ligand>
        <name>[4Fe-4S] cluster</name>
        <dbReference type="ChEBI" id="CHEBI:49883"/>
        <label>1</label>
    </ligand>
</feature>
<dbReference type="PIRSF" id="PIRSF036298">
    <property type="entry name" value="FDH_4Fe4S"/>
    <property type="match status" value="1"/>
</dbReference>
<dbReference type="SUPFAM" id="SSF54862">
    <property type="entry name" value="4Fe-4S ferredoxins"/>
    <property type="match status" value="1"/>
</dbReference>
<keyword evidence="9" id="KW-0732">Signal</keyword>
<feature type="binding site" evidence="8">
    <location>
        <position position="179"/>
    </location>
    <ligand>
        <name>[4Fe-4S] cluster</name>
        <dbReference type="ChEBI" id="CHEBI:49883"/>
        <label>2</label>
    </ligand>
</feature>
<keyword evidence="6 8" id="KW-0408">Iron</keyword>
<feature type="binding site" evidence="8">
    <location>
        <position position="114"/>
    </location>
    <ligand>
        <name>[4Fe-4S] cluster</name>
        <dbReference type="ChEBI" id="CHEBI:49883"/>
        <label>3</label>
    </ligand>
</feature>
<gene>
    <name evidence="11" type="ORF">GPICK_04775</name>
</gene>
<feature type="binding site" evidence="8">
    <location>
        <position position="60"/>
    </location>
    <ligand>
        <name>[4Fe-4S] cluster</name>
        <dbReference type="ChEBI" id="CHEBI:49883"/>
        <label>2</label>
    </ligand>
</feature>
<comment type="subcellular location">
    <subcellularLocation>
        <location evidence="1">Cell envelope</location>
    </subcellularLocation>
</comment>
<dbReference type="CDD" id="cd10561">
    <property type="entry name" value="HybA_like"/>
    <property type="match status" value="1"/>
</dbReference>
<feature type="binding site" evidence="8">
    <location>
        <position position="192"/>
    </location>
    <ligand>
        <name>[4Fe-4S] cluster</name>
        <dbReference type="ChEBI" id="CHEBI:49883"/>
        <label>2</label>
    </ligand>
</feature>
<dbReference type="InterPro" id="IPR017896">
    <property type="entry name" value="4Fe4S_Fe-S-bd"/>
</dbReference>
<keyword evidence="5" id="KW-0677">Repeat</keyword>
<dbReference type="GO" id="GO:0051539">
    <property type="term" value="F:4 iron, 4 sulfur cluster binding"/>
    <property type="evidence" value="ECO:0007669"/>
    <property type="project" value="UniProtKB-KW"/>
</dbReference>
<dbReference type="PROSITE" id="PS51379">
    <property type="entry name" value="4FE4S_FER_2"/>
    <property type="match status" value="3"/>
</dbReference>
<comment type="subunit">
    <text evidence="2">Heterodimer of a large and a small subunit.</text>
</comment>
<feature type="binding site" evidence="8">
    <location>
        <position position="176"/>
    </location>
    <ligand>
        <name>[4Fe-4S] cluster</name>
        <dbReference type="ChEBI" id="CHEBI:49883"/>
        <label>2</label>
    </ligand>
</feature>
<evidence type="ECO:0000256" key="9">
    <source>
        <dbReference type="SAM" id="SignalP"/>
    </source>
</evidence>
<dbReference type="InterPro" id="IPR017900">
    <property type="entry name" value="4Fe4S_Fe_S_CS"/>
</dbReference>
<name>A0A0B5B891_9BACT</name>
<evidence type="ECO:0000256" key="2">
    <source>
        <dbReference type="ARBA" id="ARBA00011771"/>
    </source>
</evidence>
<feature type="binding site" evidence="8">
    <location>
        <position position="117"/>
    </location>
    <ligand>
        <name>[4Fe-4S] cluster</name>
        <dbReference type="ChEBI" id="CHEBI:49883"/>
        <label>3</label>
    </ligand>
</feature>
<sequence>MKSTTRRDFLKMMGLTGAACLASAAPLCASTGPAADSETAIAMLYDATKCVGCKACMAACKRVNMDQNNLSYERLPSDKDQLWDAPKDLSGSTRTVIKLYKESDTRFSYVKHSCMHCTKPGCVSACPVKAMTKDPVTGVVAYDKNRCIGCRYCQVACPYNIPRFQWDKAIPQIVKCDFCKETNLKSKGVPACGETCPAGAITFGKRKELLAEAHDRIKASPDRYLPKVYGEKEVGGANHLYLAAFPFKKLGLPELKEESPAALSEHIQHTIYKGFAAPVALYGALCVVAMKNKKAQEKLGHGEDD</sequence>
<feature type="signal peptide" evidence="9">
    <location>
        <begin position="1"/>
        <end position="24"/>
    </location>
</feature>
<dbReference type="NCBIfam" id="TIGR01409">
    <property type="entry name" value="TAT_signal_seq"/>
    <property type="match status" value="1"/>
</dbReference>
<dbReference type="Gene3D" id="3.30.70.20">
    <property type="match status" value="2"/>
</dbReference>
<dbReference type="InterPro" id="IPR019546">
    <property type="entry name" value="TAT_signal_bac_arc"/>
</dbReference>
<evidence type="ECO:0000256" key="6">
    <source>
        <dbReference type="ARBA" id="ARBA00023004"/>
    </source>
</evidence>
<keyword evidence="3 8" id="KW-0004">4Fe-4S</keyword>
<comment type="cofactor">
    <cofactor evidence="8">
        <name>[4Fe-4S] cluster</name>
        <dbReference type="ChEBI" id="CHEBI:49883"/>
    </cofactor>
    <text evidence="8">Binds 4 [4Fe-4S] clusters per subunit.</text>
</comment>
<keyword evidence="7 8" id="KW-0411">Iron-sulfur</keyword>
<evidence type="ECO:0000313" key="11">
    <source>
        <dbReference type="EMBL" id="AJE02772.1"/>
    </source>
</evidence>
<feature type="binding site" evidence="8">
    <location>
        <position position="56"/>
    </location>
    <ligand>
        <name>[4Fe-4S] cluster</name>
        <dbReference type="ChEBI" id="CHEBI:49883"/>
        <label>1</label>
    </ligand>
</feature>
<proteinExistence type="predicted"/>
<feature type="binding site" evidence="8">
    <location>
        <position position="126"/>
    </location>
    <ligand>
        <name>[4Fe-4S] cluster</name>
        <dbReference type="ChEBI" id="CHEBI:49883"/>
        <label>4</label>
    </ligand>
</feature>
<feature type="domain" description="4Fe-4S ferredoxin-type" evidence="10">
    <location>
        <begin position="105"/>
        <end position="136"/>
    </location>
</feature>